<dbReference type="AlphaFoldDB" id="A0A2I1HN06"/>
<name>A0A2I1HN06_9GLOM</name>
<protein>
    <submittedName>
        <fullName evidence="1">Uncharacterized protein</fullName>
    </submittedName>
</protein>
<accession>A0A2I1HN06</accession>
<proteinExistence type="predicted"/>
<organism evidence="1 2">
    <name type="scientific">Rhizophagus irregularis</name>
    <dbReference type="NCBI Taxonomy" id="588596"/>
    <lineage>
        <taxon>Eukaryota</taxon>
        <taxon>Fungi</taxon>
        <taxon>Fungi incertae sedis</taxon>
        <taxon>Mucoromycota</taxon>
        <taxon>Glomeromycotina</taxon>
        <taxon>Glomeromycetes</taxon>
        <taxon>Glomerales</taxon>
        <taxon>Glomeraceae</taxon>
        <taxon>Rhizophagus</taxon>
    </lineage>
</organism>
<sequence>MEATIYTFDANGIPTDPQVLTIYNGLCRAQRARYATITTDQRRSDFLYAIAEEKKKPQHYLNLVYAVVITENIIK</sequence>
<dbReference type="VEuPathDB" id="FungiDB:FUN_019374"/>
<reference evidence="1 2" key="1">
    <citation type="submission" date="2015-10" db="EMBL/GenBank/DDBJ databases">
        <title>Genome analyses suggest a sexual origin of heterokaryosis in a supposedly ancient asexual fungus.</title>
        <authorList>
            <person name="Ropars J."/>
            <person name="Sedzielewska K."/>
            <person name="Noel J."/>
            <person name="Charron P."/>
            <person name="Farinelli L."/>
            <person name="Marton T."/>
            <person name="Kruger M."/>
            <person name="Pelin A."/>
            <person name="Brachmann A."/>
            <person name="Corradi N."/>
        </authorList>
    </citation>
    <scope>NUCLEOTIDE SEQUENCE [LARGE SCALE GENOMIC DNA]</scope>
    <source>
        <strain evidence="1 2">A4</strain>
    </source>
</reference>
<dbReference type="VEuPathDB" id="FungiDB:RhiirA1_475222"/>
<evidence type="ECO:0000313" key="2">
    <source>
        <dbReference type="Proteomes" id="UP000234323"/>
    </source>
</evidence>
<evidence type="ECO:0000313" key="1">
    <source>
        <dbReference type="EMBL" id="PKY60270.1"/>
    </source>
</evidence>
<dbReference type="Proteomes" id="UP000234323">
    <property type="component" value="Unassembled WGS sequence"/>
</dbReference>
<keyword evidence="2" id="KW-1185">Reference proteome</keyword>
<dbReference type="EMBL" id="LLXI01004115">
    <property type="protein sequence ID" value="PKY60270.1"/>
    <property type="molecule type" value="Genomic_DNA"/>
</dbReference>
<comment type="caution">
    <text evidence="1">The sequence shown here is derived from an EMBL/GenBank/DDBJ whole genome shotgun (WGS) entry which is preliminary data.</text>
</comment>
<gene>
    <name evidence="1" type="ORF">RhiirA4_483802</name>
</gene>